<keyword evidence="1" id="KW-0472">Membrane</keyword>
<dbReference type="Proteomes" id="UP000184423">
    <property type="component" value="Unassembled WGS sequence"/>
</dbReference>
<evidence type="ECO:0000313" key="2">
    <source>
        <dbReference type="EMBL" id="SHE64149.1"/>
    </source>
</evidence>
<feature type="transmembrane region" description="Helical" evidence="1">
    <location>
        <begin position="263"/>
        <end position="285"/>
    </location>
</feature>
<gene>
    <name evidence="2" type="ORF">SAMN02746091_00813</name>
</gene>
<reference evidence="3" key="1">
    <citation type="submission" date="2016-11" db="EMBL/GenBank/DDBJ databases">
        <authorList>
            <person name="Varghese N."/>
            <person name="Submissions S."/>
        </authorList>
    </citation>
    <scope>NUCLEOTIDE SEQUENCE [LARGE SCALE GENOMIC DNA]</scope>
    <source>
        <strain evidence="3">DSM 10124</strain>
    </source>
</reference>
<dbReference type="RefSeq" id="WP_073248022.1">
    <property type="nucleotide sequence ID" value="NZ_FQVG01000010.1"/>
</dbReference>
<proteinExistence type="predicted"/>
<feature type="transmembrane region" description="Helical" evidence="1">
    <location>
        <begin position="232"/>
        <end position="251"/>
    </location>
</feature>
<dbReference type="EMBL" id="FQVG01000010">
    <property type="protein sequence ID" value="SHE64149.1"/>
    <property type="molecule type" value="Genomic_DNA"/>
</dbReference>
<name>A0A1M4V5E2_9CLOT</name>
<dbReference type="NCBIfam" id="NF037962">
    <property type="entry name" value="arsenic_eff"/>
    <property type="match status" value="1"/>
</dbReference>
<feature type="transmembrane region" description="Helical" evidence="1">
    <location>
        <begin position="165"/>
        <end position="183"/>
    </location>
</feature>
<feature type="transmembrane region" description="Helical" evidence="1">
    <location>
        <begin position="49"/>
        <end position="71"/>
    </location>
</feature>
<evidence type="ECO:0000313" key="3">
    <source>
        <dbReference type="Proteomes" id="UP000184423"/>
    </source>
</evidence>
<protein>
    <recommendedName>
        <fullName evidence="4">Arsenic efflux protein</fullName>
    </recommendedName>
</protein>
<dbReference type="InterPro" id="IPR021552">
    <property type="entry name" value="ArsP_2"/>
</dbReference>
<accession>A0A1M4V5E2</accession>
<evidence type="ECO:0008006" key="4">
    <source>
        <dbReference type="Google" id="ProtNLM"/>
    </source>
</evidence>
<organism evidence="2 3">
    <name type="scientific">Caloramator proteoclasticus DSM 10124</name>
    <dbReference type="NCBI Taxonomy" id="1121262"/>
    <lineage>
        <taxon>Bacteria</taxon>
        <taxon>Bacillati</taxon>
        <taxon>Bacillota</taxon>
        <taxon>Clostridia</taxon>
        <taxon>Eubacteriales</taxon>
        <taxon>Clostridiaceae</taxon>
        <taxon>Caloramator</taxon>
    </lineage>
</organism>
<keyword evidence="1" id="KW-1133">Transmembrane helix</keyword>
<feature type="transmembrane region" description="Helical" evidence="1">
    <location>
        <begin position="12"/>
        <end position="28"/>
    </location>
</feature>
<dbReference type="Pfam" id="PF11449">
    <property type="entry name" value="ArsP_2"/>
    <property type="match status" value="1"/>
</dbReference>
<feature type="transmembrane region" description="Helical" evidence="1">
    <location>
        <begin position="108"/>
        <end position="127"/>
    </location>
</feature>
<dbReference type="AlphaFoldDB" id="A0A1M4V5E2"/>
<evidence type="ECO:0000256" key="1">
    <source>
        <dbReference type="SAM" id="Phobius"/>
    </source>
</evidence>
<feature type="transmembrane region" description="Helical" evidence="1">
    <location>
        <begin position="204"/>
        <end position="226"/>
    </location>
</feature>
<keyword evidence="1" id="KW-0812">Transmembrane</keyword>
<keyword evidence="3" id="KW-1185">Reference proteome</keyword>
<sequence length="287" mass="31411">MEFLHEALHDTIIALPILIVAFVFIEFIEHRIGKKYDYKIKSAGKFGPIIGAALGIMPQCGFSILGVMFYFQGYITLGTLLSIFLATSDEALPVLISNTEAMDKVLPFILLKFSIAVVWGYLVDFVLKSRVNEVNDTGAELAATDECLTDHFDFKEVLYHSIKKSLKIFVYMFLINLALGYLVETFQIDKSVGILGRSSYLQPMFVSLVGLIPNCAISVGIIQAFVLGIISFESAIAGLCANAGLGLIFLVKESKNKLDAVKIIGLLYGISALTGVLLMAVISLITY</sequence>